<protein>
    <submittedName>
        <fullName evidence="2">Uncharacterized protein</fullName>
    </submittedName>
</protein>
<evidence type="ECO:0000313" key="2">
    <source>
        <dbReference type="EMBL" id="QWQ37540.1"/>
    </source>
</evidence>
<dbReference type="EMBL" id="CP076456">
    <property type="protein sequence ID" value="QWQ37540.1"/>
    <property type="molecule type" value="Genomic_DNA"/>
</dbReference>
<dbReference type="AlphaFoldDB" id="A0A975S843"/>
<feature type="chain" id="PRO_5036963180" evidence="1">
    <location>
        <begin position="32"/>
        <end position="282"/>
    </location>
</feature>
<proteinExistence type="predicted"/>
<name>A0A975S843_9MICC</name>
<dbReference type="Proteomes" id="UP000680588">
    <property type="component" value="Chromosome"/>
</dbReference>
<feature type="signal peptide" evidence="1">
    <location>
        <begin position="1"/>
        <end position="31"/>
    </location>
</feature>
<dbReference type="KEGG" id="asun:KG104_07365"/>
<dbReference type="RefSeq" id="WP_207346592.1">
    <property type="nucleotide sequence ID" value="NZ_CP076456.1"/>
</dbReference>
<gene>
    <name evidence="2" type="ORF">KG104_07365</name>
</gene>
<accession>A0A975S843</accession>
<reference evidence="2" key="1">
    <citation type="submission" date="2021-06" db="EMBL/GenBank/DDBJ databases">
        <title>Novel species in genus Arthrobacter.</title>
        <authorList>
            <person name="Zhang G."/>
        </authorList>
    </citation>
    <scope>NUCLEOTIDE SEQUENCE</scope>
    <source>
        <strain evidence="2">Zg-ZUI122</strain>
    </source>
</reference>
<organism evidence="2 3">
    <name type="scientific">Arthrobacter sunyaminii</name>
    <dbReference type="NCBI Taxonomy" id="2816859"/>
    <lineage>
        <taxon>Bacteria</taxon>
        <taxon>Bacillati</taxon>
        <taxon>Actinomycetota</taxon>
        <taxon>Actinomycetes</taxon>
        <taxon>Micrococcales</taxon>
        <taxon>Micrococcaceae</taxon>
        <taxon>Arthrobacter</taxon>
    </lineage>
</organism>
<evidence type="ECO:0000313" key="3">
    <source>
        <dbReference type="Proteomes" id="UP000680588"/>
    </source>
</evidence>
<sequence>MQITTAKLAGIAAAVALVAGAAGGVAGASLAGDSTPDVIETPQPTVSAMAPTLPAEVQDAPEVPAEVVQQIEANVTVNDVDITDARVYTVADIDVVVAVVSSVDVDVNAVGIWTMENNVIVGAANAPAAETTDFEQVDPPSEVAEVAAEAEVPVGAVPAAGGDRVPAAQAVPPEVVEGIIRLNWEGDDPSLYFEDPVTAGMVVAEGRYYVALSFRVQDYESNEHSHGVGVWVGDALDRKSLVPANNATRRFTPTVPQATDADPDAVSAAMRTVGWGWDRGRN</sequence>
<evidence type="ECO:0000256" key="1">
    <source>
        <dbReference type="SAM" id="SignalP"/>
    </source>
</evidence>
<keyword evidence="1" id="KW-0732">Signal</keyword>
<keyword evidence="3" id="KW-1185">Reference proteome</keyword>